<dbReference type="InterPro" id="IPR012337">
    <property type="entry name" value="RNaseH-like_sf"/>
</dbReference>
<dbReference type="InterPro" id="IPR002562">
    <property type="entry name" value="3'-5'_exonuclease_dom"/>
</dbReference>
<proteinExistence type="inferred from homology"/>
<dbReference type="GO" id="GO:0003887">
    <property type="term" value="F:DNA-directed DNA polymerase activity"/>
    <property type="evidence" value="ECO:0007669"/>
    <property type="project" value="UniProtKB-UniRule"/>
</dbReference>
<evidence type="ECO:0000256" key="4">
    <source>
        <dbReference type="ARBA" id="ARBA00020311"/>
    </source>
</evidence>
<accession>A0A0W0TT79</accession>
<evidence type="ECO:0000313" key="22">
    <source>
        <dbReference type="Proteomes" id="UP000054773"/>
    </source>
</evidence>
<keyword evidence="9 17" id="KW-0227">DNA damage</keyword>
<dbReference type="GO" id="GO:0006302">
    <property type="term" value="P:double-strand break repair"/>
    <property type="evidence" value="ECO:0007669"/>
    <property type="project" value="TreeGrafter"/>
</dbReference>
<dbReference type="NCBIfam" id="TIGR00593">
    <property type="entry name" value="pola"/>
    <property type="match status" value="1"/>
</dbReference>
<dbReference type="SUPFAM" id="SSF47807">
    <property type="entry name" value="5' to 3' exonuclease, C-terminal subdomain"/>
    <property type="match status" value="1"/>
</dbReference>
<comment type="caution">
    <text evidence="21">The sequence shown here is derived from an EMBL/GenBank/DDBJ whole genome shotgun (WGS) entry which is preliminary data.</text>
</comment>
<dbReference type="FunFam" id="1.10.150.20:FF:000002">
    <property type="entry name" value="DNA polymerase I"/>
    <property type="match status" value="1"/>
</dbReference>
<comment type="subunit">
    <text evidence="2">Single-chain monomer with multiple functions.</text>
</comment>
<dbReference type="CDD" id="cd09859">
    <property type="entry name" value="PIN_53EXO"/>
    <property type="match status" value="1"/>
</dbReference>
<dbReference type="SUPFAM" id="SSF53098">
    <property type="entry name" value="Ribonuclease H-like"/>
    <property type="match status" value="1"/>
</dbReference>
<evidence type="ECO:0000256" key="14">
    <source>
        <dbReference type="ARBA" id="ARBA00023204"/>
    </source>
</evidence>
<gene>
    <name evidence="17 21" type="primary">polA</name>
    <name evidence="21" type="ORF">Lery_0793</name>
</gene>
<evidence type="ECO:0000256" key="13">
    <source>
        <dbReference type="ARBA" id="ARBA00023125"/>
    </source>
</evidence>
<dbReference type="STRING" id="448.Lery_0793"/>
<keyword evidence="11 17" id="KW-0269">Exonuclease</keyword>
<dbReference type="InterPro" id="IPR001098">
    <property type="entry name" value="DNA-dir_DNA_pol_A_palm_dom"/>
</dbReference>
<feature type="domain" description="DNA-directed DNA polymerase family A palm" evidence="20">
    <location>
        <begin position="656"/>
        <end position="863"/>
    </location>
</feature>
<dbReference type="OrthoDB" id="9806424at2"/>
<dbReference type="PANTHER" id="PTHR10133:SF27">
    <property type="entry name" value="DNA POLYMERASE NU"/>
    <property type="match status" value="1"/>
</dbReference>
<dbReference type="SUPFAM" id="SSF88723">
    <property type="entry name" value="PIN domain-like"/>
    <property type="match status" value="1"/>
</dbReference>
<evidence type="ECO:0000256" key="11">
    <source>
        <dbReference type="ARBA" id="ARBA00022839"/>
    </source>
</evidence>
<dbReference type="InterPro" id="IPR036279">
    <property type="entry name" value="5-3_exonuclease_C_sf"/>
</dbReference>
<dbReference type="SMART" id="SM00475">
    <property type="entry name" value="53EXOc"/>
    <property type="match status" value="1"/>
</dbReference>
<dbReference type="InterPro" id="IPR018320">
    <property type="entry name" value="DNA_polymerase_1"/>
</dbReference>
<evidence type="ECO:0000313" key="21">
    <source>
        <dbReference type="EMBL" id="KTC98629.1"/>
    </source>
</evidence>
<keyword evidence="8" id="KW-0540">Nuclease</keyword>
<dbReference type="FunFam" id="3.40.50.1010:FF:000001">
    <property type="entry name" value="DNA polymerase I"/>
    <property type="match status" value="1"/>
</dbReference>
<evidence type="ECO:0000256" key="7">
    <source>
        <dbReference type="ARBA" id="ARBA00022705"/>
    </source>
</evidence>
<dbReference type="InterPro" id="IPR008918">
    <property type="entry name" value="HhH2"/>
</dbReference>
<evidence type="ECO:0000256" key="5">
    <source>
        <dbReference type="ARBA" id="ARBA00022679"/>
    </source>
</evidence>
<evidence type="ECO:0000256" key="2">
    <source>
        <dbReference type="ARBA" id="ARBA00011541"/>
    </source>
</evidence>
<dbReference type="InterPro" id="IPR002421">
    <property type="entry name" value="5-3_exonuclease"/>
</dbReference>
<evidence type="ECO:0000256" key="16">
    <source>
        <dbReference type="NCBIfam" id="TIGR00593"/>
    </source>
</evidence>
<keyword evidence="22" id="KW-1185">Reference proteome</keyword>
<dbReference type="GO" id="GO:0003677">
    <property type="term" value="F:DNA binding"/>
    <property type="evidence" value="ECO:0007669"/>
    <property type="project" value="UniProtKB-UniRule"/>
</dbReference>
<dbReference type="SMART" id="SM00482">
    <property type="entry name" value="POLAc"/>
    <property type="match status" value="1"/>
</dbReference>
<dbReference type="InterPro" id="IPR036397">
    <property type="entry name" value="RNaseH_sf"/>
</dbReference>
<keyword evidence="14 17" id="KW-0234">DNA repair</keyword>
<protein>
    <recommendedName>
        <fullName evidence="4 16">DNA polymerase I</fullName>
        <ecNumber evidence="3 16">2.7.7.7</ecNumber>
    </recommendedName>
</protein>
<dbReference type="Pfam" id="PF02739">
    <property type="entry name" value="5_3_exonuc_N"/>
    <property type="match status" value="1"/>
</dbReference>
<dbReference type="EC" id="2.7.7.7" evidence="3 16"/>
<dbReference type="Pfam" id="PF01367">
    <property type="entry name" value="5_3_exonuc"/>
    <property type="match status" value="1"/>
</dbReference>
<name>A0A0W0TT79_LEGER</name>
<dbReference type="InterPro" id="IPR043502">
    <property type="entry name" value="DNA/RNA_pol_sf"/>
</dbReference>
<dbReference type="EMBL" id="LNYA01000018">
    <property type="protein sequence ID" value="KTC98629.1"/>
    <property type="molecule type" value="Genomic_DNA"/>
</dbReference>
<dbReference type="NCBIfam" id="NF004397">
    <property type="entry name" value="PRK05755.1"/>
    <property type="match status" value="1"/>
</dbReference>
<dbReference type="Gene3D" id="1.10.150.20">
    <property type="entry name" value="5' to 3' exonuclease, C-terminal subdomain"/>
    <property type="match status" value="2"/>
</dbReference>
<comment type="catalytic activity">
    <reaction evidence="15 17">
        <text>DNA(n) + a 2'-deoxyribonucleoside 5'-triphosphate = DNA(n+1) + diphosphate</text>
        <dbReference type="Rhea" id="RHEA:22508"/>
        <dbReference type="Rhea" id="RHEA-COMP:17339"/>
        <dbReference type="Rhea" id="RHEA-COMP:17340"/>
        <dbReference type="ChEBI" id="CHEBI:33019"/>
        <dbReference type="ChEBI" id="CHEBI:61560"/>
        <dbReference type="ChEBI" id="CHEBI:173112"/>
        <dbReference type="EC" id="2.7.7.7"/>
    </reaction>
</comment>
<dbReference type="InterPro" id="IPR020046">
    <property type="entry name" value="5-3_exonucl_a-hlix_arch_N"/>
</dbReference>
<dbReference type="Proteomes" id="UP000054773">
    <property type="component" value="Unassembled WGS sequence"/>
</dbReference>
<organism evidence="21 22">
    <name type="scientific">Legionella erythra</name>
    <dbReference type="NCBI Taxonomy" id="448"/>
    <lineage>
        <taxon>Bacteria</taxon>
        <taxon>Pseudomonadati</taxon>
        <taxon>Pseudomonadota</taxon>
        <taxon>Gammaproteobacteria</taxon>
        <taxon>Legionellales</taxon>
        <taxon>Legionellaceae</taxon>
        <taxon>Legionella</taxon>
    </lineage>
</organism>
<dbReference type="CDD" id="cd06139">
    <property type="entry name" value="DNA_polA_I_Ecoli_like_exo"/>
    <property type="match status" value="1"/>
</dbReference>
<evidence type="ECO:0000256" key="1">
    <source>
        <dbReference type="ARBA" id="ARBA00007705"/>
    </source>
</evidence>
<evidence type="ECO:0000256" key="3">
    <source>
        <dbReference type="ARBA" id="ARBA00012417"/>
    </source>
</evidence>
<keyword evidence="6 17" id="KW-0548">Nucleotidyltransferase</keyword>
<keyword evidence="13 17" id="KW-0238">DNA-binding</keyword>
<evidence type="ECO:0000259" key="20">
    <source>
        <dbReference type="SMART" id="SM00482"/>
    </source>
</evidence>
<dbReference type="FunFam" id="1.20.1060.10:FF:000001">
    <property type="entry name" value="DNA polymerase I"/>
    <property type="match status" value="1"/>
</dbReference>
<dbReference type="InterPro" id="IPR019760">
    <property type="entry name" value="DNA-dir_DNA_pol_A_CS"/>
</dbReference>
<dbReference type="FunFam" id="1.10.150.20:FF:000003">
    <property type="entry name" value="DNA polymerase I"/>
    <property type="match status" value="1"/>
</dbReference>
<keyword evidence="5 17" id="KW-0808">Transferase</keyword>
<dbReference type="GO" id="GO:0008409">
    <property type="term" value="F:5'-3' exonuclease activity"/>
    <property type="evidence" value="ECO:0007669"/>
    <property type="project" value="UniProtKB-UniRule"/>
</dbReference>
<keyword evidence="12 17" id="KW-0239">DNA-directed DNA polymerase</keyword>
<dbReference type="GO" id="GO:0008408">
    <property type="term" value="F:3'-5' exonuclease activity"/>
    <property type="evidence" value="ECO:0007669"/>
    <property type="project" value="UniProtKB-UniRule"/>
</dbReference>
<dbReference type="PANTHER" id="PTHR10133">
    <property type="entry name" value="DNA POLYMERASE I"/>
    <property type="match status" value="1"/>
</dbReference>
<dbReference type="FunFam" id="3.30.420.10:FF:000026">
    <property type="entry name" value="DNA polymerase I"/>
    <property type="match status" value="1"/>
</dbReference>
<dbReference type="PATRIC" id="fig|448.7.peg.828"/>
<evidence type="ECO:0000256" key="10">
    <source>
        <dbReference type="ARBA" id="ARBA00022801"/>
    </source>
</evidence>
<dbReference type="SMART" id="SM00279">
    <property type="entry name" value="HhH2"/>
    <property type="match status" value="1"/>
</dbReference>
<dbReference type="Gene3D" id="3.40.50.1010">
    <property type="entry name" value="5'-nuclease"/>
    <property type="match status" value="1"/>
</dbReference>
<dbReference type="Pfam" id="PF01612">
    <property type="entry name" value="DNA_pol_A_exo1"/>
    <property type="match status" value="1"/>
</dbReference>
<feature type="domain" description="3'-5' exonuclease" evidence="18">
    <location>
        <begin position="304"/>
        <end position="489"/>
    </location>
</feature>
<feature type="domain" description="5'-3' exonuclease" evidence="19">
    <location>
        <begin position="3"/>
        <end position="257"/>
    </location>
</feature>
<dbReference type="Gene3D" id="3.30.420.10">
    <property type="entry name" value="Ribonuclease H-like superfamily/Ribonuclease H"/>
    <property type="match status" value="1"/>
</dbReference>
<dbReference type="Gene3D" id="1.20.1060.10">
    <property type="entry name" value="Taq DNA Polymerase, Chain T, domain 4"/>
    <property type="match status" value="1"/>
</dbReference>
<keyword evidence="10 17" id="KW-0378">Hydrolase</keyword>
<dbReference type="SUPFAM" id="SSF56672">
    <property type="entry name" value="DNA/RNA polymerases"/>
    <property type="match status" value="1"/>
</dbReference>
<evidence type="ECO:0000259" key="18">
    <source>
        <dbReference type="SMART" id="SM00474"/>
    </source>
</evidence>
<comment type="similarity">
    <text evidence="1 17">Belongs to the DNA polymerase type-A family.</text>
</comment>
<sequence length="899" mass="100577">MTSPFILVDGSSYFFRAFHALPPLTNSKGKPTGAIYGVANMIKRLIKDYKPQQLAVVFDAKGKTFRDDWYPEYKAHRAPMPDDLSCQFEPLLTLLKAMGLPLLIVDGVEADDVIGTLTVLATAQGRQVVISTGDKDMAQLVNPQVTLINTMSNQLLDSQGVYQKFGVKPDQIIDYLTLIGDSVDNIRGVNKCGPKTAAKWLEQYQTLDNLVANAHAISGKIGENLREALQDLPLSKRLVTIKTDVELPMTLEELVIQAPEQQQLIELVRELEFKGWLKELLSVKEPQQQLQIDLLEEQPSVIQYDLITTTASLDGWVTQLHACSQFSLDTLTTHFDPVDGKLVGIALAIDAEQVAYIPLRHTEHCEQLAVDVVLSALKPIFENPAIGKIGKNLKYDYCILKNHGITLRGLAYDTMLESYVLNSSNTGHDLDSLSLKYLGHKTIHFDEIAGKGSKQLPFDQIPITIAAPYAAEAAAVALQLHQTLYPKLSESLKHVLNDIEIPLITVLADIEKHGVLIDENALSHHGQRLKERMAALEMEAVQLAGRSFNLNSPKQLQEILFDELKLPVFSKTPTGQPSTAESVLQELAFDYRLPAVILEYRSLSKLVSTYIDALPKRLNARTHRVHTCYNQAVAATGRLSSSDPNLQNIPIRTEEGRLIRKAFIAPPHHRIMAADYSQIELRIMAHLSQDPNLLKAFAQGWDIHAATASEIFQVSLDNITHEHRRRAKAINFGLIYGMSAFGLAKQLGIERQDAQYYMDTYFKRYPGVLDYMERTRRQAHQLGYVETLFGRRLHLPEINTRNLMRQKAAERAAINAPMQGTAADIIKKAMLSVADWQSQQKEPLARMIMQVHDELVFEVREEAVELCRQAIPSLMENVVQLSVPLQVSVGVGANWDEAH</sequence>
<evidence type="ECO:0000256" key="6">
    <source>
        <dbReference type="ARBA" id="ARBA00022695"/>
    </source>
</evidence>
<dbReference type="SMART" id="SM00474">
    <property type="entry name" value="35EXOc"/>
    <property type="match status" value="1"/>
</dbReference>
<keyword evidence="7 17" id="KW-0235">DNA replication</keyword>
<evidence type="ECO:0000256" key="15">
    <source>
        <dbReference type="ARBA" id="ARBA00049244"/>
    </source>
</evidence>
<dbReference type="Gene3D" id="3.30.70.370">
    <property type="match status" value="1"/>
</dbReference>
<dbReference type="Pfam" id="PF00476">
    <property type="entry name" value="DNA_pol_A"/>
    <property type="match status" value="1"/>
</dbReference>
<dbReference type="InterPro" id="IPR020045">
    <property type="entry name" value="DNA_polI_H3TH"/>
</dbReference>
<dbReference type="PROSITE" id="PS00447">
    <property type="entry name" value="DNA_POLYMERASE_A"/>
    <property type="match status" value="1"/>
</dbReference>
<reference evidence="21 22" key="1">
    <citation type="submission" date="2015-11" db="EMBL/GenBank/DDBJ databases">
        <title>Genomic analysis of 38 Legionella species identifies large and diverse effector repertoires.</title>
        <authorList>
            <person name="Burstein D."/>
            <person name="Amaro F."/>
            <person name="Zusman T."/>
            <person name="Lifshitz Z."/>
            <person name="Cohen O."/>
            <person name="Gilbert J.A."/>
            <person name="Pupko T."/>
            <person name="Shuman H.A."/>
            <person name="Segal G."/>
        </authorList>
    </citation>
    <scope>NUCLEOTIDE SEQUENCE [LARGE SCALE GENOMIC DNA]</scope>
    <source>
        <strain evidence="21 22">SE-32A-C8</strain>
    </source>
</reference>
<comment type="function">
    <text evidence="17">In addition to polymerase activity, this DNA polymerase exhibits 3'-5' and 5'-3' exonuclease activity.</text>
</comment>
<evidence type="ECO:0000256" key="9">
    <source>
        <dbReference type="ARBA" id="ARBA00022763"/>
    </source>
</evidence>
<dbReference type="CDD" id="cd09898">
    <property type="entry name" value="H3TH_53EXO"/>
    <property type="match status" value="1"/>
</dbReference>
<evidence type="ECO:0000256" key="17">
    <source>
        <dbReference type="RuleBase" id="RU004460"/>
    </source>
</evidence>
<evidence type="ECO:0000256" key="12">
    <source>
        <dbReference type="ARBA" id="ARBA00022932"/>
    </source>
</evidence>
<dbReference type="CDD" id="cd08637">
    <property type="entry name" value="DNA_pol_A_pol_I_C"/>
    <property type="match status" value="1"/>
</dbReference>
<evidence type="ECO:0000259" key="19">
    <source>
        <dbReference type="SMART" id="SM00475"/>
    </source>
</evidence>
<evidence type="ECO:0000256" key="8">
    <source>
        <dbReference type="ARBA" id="ARBA00022722"/>
    </source>
</evidence>
<dbReference type="InterPro" id="IPR029060">
    <property type="entry name" value="PIN-like_dom_sf"/>
</dbReference>
<dbReference type="GO" id="GO:0006261">
    <property type="term" value="P:DNA-templated DNA replication"/>
    <property type="evidence" value="ECO:0007669"/>
    <property type="project" value="UniProtKB-UniRule"/>
</dbReference>
<dbReference type="AlphaFoldDB" id="A0A0W0TT79"/>
<dbReference type="InterPro" id="IPR002298">
    <property type="entry name" value="DNA_polymerase_A"/>
</dbReference>
<dbReference type="PRINTS" id="PR00868">
    <property type="entry name" value="DNAPOLI"/>
</dbReference>
<dbReference type="RefSeq" id="WP_058525962.1">
    <property type="nucleotide sequence ID" value="NZ_CAAAHY010000008.1"/>
</dbReference>